<gene>
    <name evidence="2" type="ORF">ALECFALPRED_007215</name>
</gene>
<feature type="region of interest" description="Disordered" evidence="1">
    <location>
        <begin position="303"/>
        <end position="440"/>
    </location>
</feature>
<feature type="compositionally biased region" description="Polar residues" evidence="1">
    <location>
        <begin position="1"/>
        <end position="24"/>
    </location>
</feature>
<organism evidence="2 3">
    <name type="scientific">Alectoria fallacina</name>
    <dbReference type="NCBI Taxonomy" id="1903189"/>
    <lineage>
        <taxon>Eukaryota</taxon>
        <taxon>Fungi</taxon>
        <taxon>Dikarya</taxon>
        <taxon>Ascomycota</taxon>
        <taxon>Pezizomycotina</taxon>
        <taxon>Lecanoromycetes</taxon>
        <taxon>OSLEUM clade</taxon>
        <taxon>Lecanoromycetidae</taxon>
        <taxon>Lecanorales</taxon>
        <taxon>Lecanorineae</taxon>
        <taxon>Parmeliaceae</taxon>
        <taxon>Alectoria</taxon>
    </lineage>
</organism>
<feature type="compositionally biased region" description="Low complexity" evidence="1">
    <location>
        <begin position="303"/>
        <end position="315"/>
    </location>
</feature>
<feature type="compositionally biased region" description="Low complexity" evidence="1">
    <location>
        <begin position="77"/>
        <end position="86"/>
    </location>
</feature>
<feature type="compositionally biased region" description="Polar residues" evidence="1">
    <location>
        <begin position="31"/>
        <end position="76"/>
    </location>
</feature>
<dbReference type="Proteomes" id="UP000664203">
    <property type="component" value="Unassembled WGS sequence"/>
</dbReference>
<dbReference type="AlphaFoldDB" id="A0A8H3I8E2"/>
<proteinExistence type="predicted"/>
<comment type="caution">
    <text evidence="2">The sequence shown here is derived from an EMBL/GenBank/DDBJ whole genome shotgun (WGS) entry which is preliminary data.</text>
</comment>
<keyword evidence="3" id="KW-1185">Reference proteome</keyword>
<protein>
    <submittedName>
        <fullName evidence="2">Uncharacterized protein</fullName>
    </submittedName>
</protein>
<sequence length="440" mass="47443">MDSTSYQYPGNEHSSYHITSQTASLRDVNNEESTNYPNQPLSSHGFNQAGMSGTSSPYTAQNTLSAERQITGEPTNLQPLPQIPQKPIKRGRGYTGMPKGRPPGAKNKPKGPDHGLPKLPKKKGRPRGAKNKYPRGAHNAFPPTPDSNSSPIESGSSHATTPIVAGTPLAMPPSTPTEAQTAYTAPLGYAHVTEFSASFDPADRGFDEETQSWYSIKARAMDEEFLRMWATSTPPENLMTPMATPSPAPTTSPYANQAGQGQPGYLGYHYPPPPDLDQTLGNGNFIYNHYDYSFKGYNNHNHSHNHNNNYDNGNSSITDPFASYSTYPGATPANWDQPPPRRPILPTPAASGAYDASSSTLNAGDDLSRLRPHPSIDPKLRAGAQNHPPAPATPAAAAADDANTTSAVTKENDMDATKEEGGIPEFDPMSLFNFDDLTYD</sequence>
<accession>A0A8H3I8E2</accession>
<reference evidence="2" key="1">
    <citation type="submission" date="2021-03" db="EMBL/GenBank/DDBJ databases">
        <authorList>
            <person name="Tagirdzhanova G."/>
        </authorList>
    </citation>
    <scope>NUCLEOTIDE SEQUENCE</scope>
</reference>
<evidence type="ECO:0000313" key="3">
    <source>
        <dbReference type="Proteomes" id="UP000664203"/>
    </source>
</evidence>
<feature type="compositionally biased region" description="Basic residues" evidence="1">
    <location>
        <begin position="119"/>
        <end position="135"/>
    </location>
</feature>
<feature type="compositionally biased region" description="Basic and acidic residues" evidence="1">
    <location>
        <begin position="410"/>
        <end position="421"/>
    </location>
</feature>
<evidence type="ECO:0000256" key="1">
    <source>
        <dbReference type="SAM" id="MobiDB-lite"/>
    </source>
</evidence>
<dbReference type="EMBL" id="CAJPDR010000047">
    <property type="protein sequence ID" value="CAF9911260.1"/>
    <property type="molecule type" value="Genomic_DNA"/>
</dbReference>
<feature type="compositionally biased region" description="Pro residues" evidence="1">
    <location>
        <begin position="337"/>
        <end position="346"/>
    </location>
</feature>
<evidence type="ECO:0000313" key="2">
    <source>
        <dbReference type="EMBL" id="CAF9911260.1"/>
    </source>
</evidence>
<name>A0A8H3I8E2_9LECA</name>
<dbReference type="OrthoDB" id="10619280at2759"/>
<feature type="compositionally biased region" description="Polar residues" evidence="1">
    <location>
        <begin position="146"/>
        <end position="160"/>
    </location>
</feature>
<feature type="region of interest" description="Disordered" evidence="1">
    <location>
        <begin position="1"/>
        <end position="165"/>
    </location>
</feature>
<feature type="compositionally biased region" description="Basic and acidic residues" evidence="1">
    <location>
        <begin position="366"/>
        <end position="380"/>
    </location>
</feature>
<feature type="compositionally biased region" description="Low complexity" evidence="1">
    <location>
        <begin position="393"/>
        <end position="409"/>
    </location>
</feature>